<dbReference type="RefSeq" id="WP_257919778.1">
    <property type="nucleotide sequence ID" value="NZ_JAMXQV010000004.1"/>
</dbReference>
<keyword evidence="2" id="KW-0732">Signal</keyword>
<dbReference type="Proteomes" id="UP001144096">
    <property type="component" value="Unassembled WGS sequence"/>
</dbReference>
<comment type="caution">
    <text evidence="3">The sequence shown here is derived from an EMBL/GenBank/DDBJ whole genome shotgun (WGS) entry which is preliminary data.</text>
</comment>
<feature type="region of interest" description="Disordered" evidence="1">
    <location>
        <begin position="121"/>
        <end position="164"/>
    </location>
</feature>
<proteinExistence type="predicted"/>
<organism evidence="3 4">
    <name type="scientific">Amycolatopsis iheyensis</name>
    <dbReference type="NCBI Taxonomy" id="2945988"/>
    <lineage>
        <taxon>Bacteria</taxon>
        <taxon>Bacillati</taxon>
        <taxon>Actinomycetota</taxon>
        <taxon>Actinomycetes</taxon>
        <taxon>Pseudonocardiales</taxon>
        <taxon>Pseudonocardiaceae</taxon>
        <taxon>Amycolatopsis</taxon>
    </lineage>
</organism>
<keyword evidence="4" id="KW-1185">Reference proteome</keyword>
<gene>
    <name evidence="3" type="ORF">M8542_09980</name>
</gene>
<feature type="compositionally biased region" description="Low complexity" evidence="1">
    <location>
        <begin position="153"/>
        <end position="164"/>
    </location>
</feature>
<protein>
    <submittedName>
        <fullName evidence="3">Uncharacterized protein</fullName>
    </submittedName>
</protein>
<name>A0A9X2SJT0_9PSEU</name>
<evidence type="ECO:0000256" key="2">
    <source>
        <dbReference type="SAM" id="SignalP"/>
    </source>
</evidence>
<evidence type="ECO:0000313" key="3">
    <source>
        <dbReference type="EMBL" id="MCR6483146.1"/>
    </source>
</evidence>
<accession>A0A9X2SJT0</accession>
<evidence type="ECO:0000313" key="4">
    <source>
        <dbReference type="Proteomes" id="UP001144096"/>
    </source>
</evidence>
<dbReference type="EMBL" id="JAMXQV010000004">
    <property type="protein sequence ID" value="MCR6483146.1"/>
    <property type="molecule type" value="Genomic_DNA"/>
</dbReference>
<evidence type="ECO:0000256" key="1">
    <source>
        <dbReference type="SAM" id="MobiDB-lite"/>
    </source>
</evidence>
<sequence>MGTRVLAALGGAVVVAAGAVVFASTSAAVGPAPAPIVQAAQASCFTDGNGICTVTHGLGKVPEAVVVSPNTPSPFNAFTLNTVFGSYTATTFQVRAMFTQTAPKTFGQIWFSYAAYGSPSAPPTTVTTPTTPPPPTTTLKPPTTTTPPPATTPDPTTTPTGGGT</sequence>
<dbReference type="AlphaFoldDB" id="A0A9X2SJT0"/>
<reference evidence="3" key="1">
    <citation type="submission" date="2022-06" db="EMBL/GenBank/DDBJ databases">
        <title>Amycolatopsis iheyaensis sp. nov., a new species of the genus Amycolatopsis isolated from soil in Iheya island, Japan.</title>
        <authorList>
            <person name="Ngamcharungchit C."/>
            <person name="Kanto H."/>
            <person name="Take A."/>
            <person name="Intra B."/>
            <person name="Matsumoto A."/>
            <person name="Panbangred W."/>
            <person name="Inahashi Y."/>
        </authorList>
    </citation>
    <scope>NUCLEOTIDE SEQUENCE</scope>
    <source>
        <strain evidence="3">OK19-0408</strain>
    </source>
</reference>
<feature type="chain" id="PRO_5040740822" evidence="2">
    <location>
        <begin position="28"/>
        <end position="164"/>
    </location>
</feature>
<feature type="signal peptide" evidence="2">
    <location>
        <begin position="1"/>
        <end position="27"/>
    </location>
</feature>